<protein>
    <submittedName>
        <fullName evidence="2">DUF2244 domain-containing protein</fullName>
    </submittedName>
</protein>
<dbReference type="EMBL" id="CP030918">
    <property type="protein sequence ID" value="AXC49079.1"/>
    <property type="molecule type" value="Genomic_DNA"/>
</dbReference>
<keyword evidence="1" id="KW-0812">Transmembrane</keyword>
<name>A0A344PI74_9RHOB</name>
<accession>A0A344PI74</accession>
<evidence type="ECO:0000313" key="3">
    <source>
        <dbReference type="Proteomes" id="UP000252023"/>
    </source>
</evidence>
<dbReference type="AlphaFoldDB" id="A0A344PI74"/>
<dbReference type="OrthoDB" id="9808190at2"/>
<dbReference type="Pfam" id="PF10003">
    <property type="entry name" value="DUF2244"/>
    <property type="match status" value="1"/>
</dbReference>
<reference evidence="3" key="1">
    <citation type="submission" date="2018-07" db="EMBL/GenBank/DDBJ databases">
        <title>Genome sequencing of Paracoccus sp. SC2-6.</title>
        <authorList>
            <person name="Heo J."/>
            <person name="Kim S.-J."/>
            <person name="Kwon S.-W."/>
        </authorList>
    </citation>
    <scope>NUCLEOTIDE SEQUENCE [LARGE SCALE GENOMIC DNA]</scope>
    <source>
        <strain evidence="3">SC2-6</strain>
    </source>
</reference>
<feature type="transmembrane region" description="Helical" evidence="1">
    <location>
        <begin position="35"/>
        <end position="52"/>
    </location>
</feature>
<dbReference type="KEGG" id="pars:DRW48_04725"/>
<feature type="transmembrane region" description="Helical" evidence="1">
    <location>
        <begin position="58"/>
        <end position="77"/>
    </location>
</feature>
<evidence type="ECO:0000313" key="2">
    <source>
        <dbReference type="EMBL" id="AXC49079.1"/>
    </source>
</evidence>
<evidence type="ECO:0000256" key="1">
    <source>
        <dbReference type="SAM" id="Phobius"/>
    </source>
</evidence>
<gene>
    <name evidence="2" type="ORF">DRW48_04725</name>
</gene>
<proteinExistence type="predicted"/>
<keyword evidence="1" id="KW-1133">Transmembrane helix</keyword>
<dbReference type="InterPro" id="IPR019253">
    <property type="entry name" value="DUF2244_TM"/>
</dbReference>
<keyword evidence="1" id="KW-0472">Membrane</keyword>
<keyword evidence="3" id="KW-1185">Reference proteome</keyword>
<organism evidence="2 3">
    <name type="scientific">Paracoccus suum</name>
    <dbReference type="NCBI Taxonomy" id="2259340"/>
    <lineage>
        <taxon>Bacteria</taxon>
        <taxon>Pseudomonadati</taxon>
        <taxon>Pseudomonadota</taxon>
        <taxon>Alphaproteobacteria</taxon>
        <taxon>Rhodobacterales</taxon>
        <taxon>Paracoccaceae</taxon>
        <taxon>Paracoccus</taxon>
    </lineage>
</organism>
<sequence>MPYAWQDIDAAPERSGAVSHRLVVWPHRALTPQGFVWFIGITACLIALPLIASLGSPVLWGLLPFIALAVGGIWYALKRAWRQGEQREVLLLDRAHLSLTRHDPGRTDRHWQANPYWLRVALRDDGPVEDYLTLAAEGREVELGACLSADERRSLARELRQRLAALKENGDDR</sequence>
<dbReference type="Proteomes" id="UP000252023">
    <property type="component" value="Chromosome"/>
</dbReference>